<dbReference type="GO" id="GO:0004601">
    <property type="term" value="F:peroxidase activity"/>
    <property type="evidence" value="ECO:0007669"/>
    <property type="project" value="InterPro"/>
</dbReference>
<dbReference type="RefSeq" id="WP_191077118.1">
    <property type="nucleotide sequence ID" value="NZ_JACTAG010000003.1"/>
</dbReference>
<dbReference type="AlphaFoldDB" id="A0A927D6G6"/>
<dbReference type="EMBL" id="JACTAG010000003">
    <property type="protein sequence ID" value="MBD3666105.1"/>
    <property type="molecule type" value="Genomic_DNA"/>
</dbReference>
<reference evidence="1" key="1">
    <citation type="submission" date="2020-08" db="EMBL/GenBank/DDBJ databases">
        <title>Sulfitobacter aestuariivivens sp. nov., isolated from a tidal flat.</title>
        <authorList>
            <person name="Park S."/>
            <person name="Yoon J.-H."/>
        </authorList>
    </citation>
    <scope>NUCLEOTIDE SEQUENCE</scope>
    <source>
        <strain evidence="1">TSTF-M16</strain>
    </source>
</reference>
<organism evidence="1 2">
    <name type="scientific">Sulfitobacter aestuariivivens</name>
    <dbReference type="NCBI Taxonomy" id="2766981"/>
    <lineage>
        <taxon>Bacteria</taxon>
        <taxon>Pseudomonadati</taxon>
        <taxon>Pseudomonadota</taxon>
        <taxon>Alphaproteobacteria</taxon>
        <taxon>Rhodobacterales</taxon>
        <taxon>Roseobacteraceae</taxon>
        <taxon>Sulfitobacter</taxon>
    </lineage>
</organism>
<accession>A0A927D6G6</accession>
<dbReference type="Gene3D" id="1.10.640.10">
    <property type="entry name" value="Haem peroxidase domain superfamily, animal type"/>
    <property type="match status" value="1"/>
</dbReference>
<dbReference type="InterPro" id="IPR010255">
    <property type="entry name" value="Haem_peroxidase_sf"/>
</dbReference>
<dbReference type="InterPro" id="IPR037120">
    <property type="entry name" value="Haem_peroxidase_sf_animal"/>
</dbReference>
<evidence type="ECO:0000313" key="1">
    <source>
        <dbReference type="EMBL" id="MBD3666105.1"/>
    </source>
</evidence>
<sequence length="448" mass="49068">MGEETNAPLHDEDLLRELARQMSVWPARWGRYRFGAQGIPAGHTYFGQLIAHDLTWEASDTIGETCGSARLDFASLFAADSSDGSEGLRLGPTSTGRAGDLCRSTCGTPRGGDKRNDQNLTLSQMVVLITKFHEVLAARFNDAAQAQRQLCQHLQWVTLHDFLPRVMCPAVYRDVMRSGAYPVLGRDTGLVPIEFAAAAFRLGHAMVGQRYPYWRQGGGGAGLKDLLQFTHHSEPSRLVAVDGARTLPEDWSAGWHFLLAPSDGMRVSLAGAIDENLAHDMFSLPGTIGDCVRSAPDAAGDSFSIAEHTLLRGNRLRLDSGQALLQLAAERLQGTGEAVLPRRLPASRLAQTRSPELSEFLLSDAAAPLRDHTPLWFYLLREADVHASGQHFGPLASRLTMETIHRAIRSDPYSILNTDFEPAFPDAEGNFGLWDLHAAVQANWIPQT</sequence>
<dbReference type="Proteomes" id="UP000635142">
    <property type="component" value="Unassembled WGS sequence"/>
</dbReference>
<name>A0A927D6G6_9RHOB</name>
<keyword evidence="2" id="KW-1185">Reference proteome</keyword>
<proteinExistence type="predicted"/>
<dbReference type="SUPFAM" id="SSF48113">
    <property type="entry name" value="Heme-dependent peroxidases"/>
    <property type="match status" value="1"/>
</dbReference>
<dbReference type="GO" id="GO:0006979">
    <property type="term" value="P:response to oxidative stress"/>
    <property type="evidence" value="ECO:0007669"/>
    <property type="project" value="InterPro"/>
</dbReference>
<comment type="caution">
    <text evidence="1">The sequence shown here is derived from an EMBL/GenBank/DDBJ whole genome shotgun (WGS) entry which is preliminary data.</text>
</comment>
<protein>
    <submittedName>
        <fullName evidence="1">Uncharacterized protein</fullName>
    </submittedName>
</protein>
<evidence type="ECO:0000313" key="2">
    <source>
        <dbReference type="Proteomes" id="UP000635142"/>
    </source>
</evidence>
<gene>
    <name evidence="1" type="ORF">H9Q16_19370</name>
</gene>
<dbReference type="GO" id="GO:0020037">
    <property type="term" value="F:heme binding"/>
    <property type="evidence" value="ECO:0007669"/>
    <property type="project" value="InterPro"/>
</dbReference>